<keyword evidence="7" id="KW-1185">Reference proteome</keyword>
<dbReference type="GO" id="GO:0050660">
    <property type="term" value="F:flavin adenine dinucleotide binding"/>
    <property type="evidence" value="ECO:0007669"/>
    <property type="project" value="InterPro"/>
</dbReference>
<dbReference type="SUPFAM" id="SSF54373">
    <property type="entry name" value="FAD-linked reductases, C-terminal domain"/>
    <property type="match status" value="1"/>
</dbReference>
<dbReference type="Proteomes" id="UP000244855">
    <property type="component" value="Unassembled WGS sequence"/>
</dbReference>
<organism evidence="6 7">
    <name type="scientific">Periconia macrospinosa</name>
    <dbReference type="NCBI Taxonomy" id="97972"/>
    <lineage>
        <taxon>Eukaryota</taxon>
        <taxon>Fungi</taxon>
        <taxon>Dikarya</taxon>
        <taxon>Ascomycota</taxon>
        <taxon>Pezizomycotina</taxon>
        <taxon>Dothideomycetes</taxon>
        <taxon>Pleosporomycetidae</taxon>
        <taxon>Pleosporales</taxon>
        <taxon>Massarineae</taxon>
        <taxon>Periconiaceae</taxon>
        <taxon>Periconia</taxon>
    </lineage>
</organism>
<dbReference type="GO" id="GO:0016614">
    <property type="term" value="F:oxidoreductase activity, acting on CH-OH group of donors"/>
    <property type="evidence" value="ECO:0007669"/>
    <property type="project" value="InterPro"/>
</dbReference>
<dbReference type="Pfam" id="PF00732">
    <property type="entry name" value="GMC_oxred_N"/>
    <property type="match status" value="1"/>
</dbReference>
<dbReference type="OrthoDB" id="269227at2759"/>
<feature type="domain" description="Glucose-methanol-choline oxidoreductase N-terminal" evidence="5">
    <location>
        <begin position="85"/>
        <end position="108"/>
    </location>
</feature>
<dbReference type="InterPro" id="IPR007867">
    <property type="entry name" value="GMC_OxRtase_C"/>
</dbReference>
<dbReference type="PANTHER" id="PTHR11552:SF134">
    <property type="entry name" value="GLUCOSE-METHANOL-CHOLINE OXIDOREDUCTASE N-TERMINAL DOMAIN-CONTAINING PROTEIN"/>
    <property type="match status" value="1"/>
</dbReference>
<gene>
    <name evidence="6" type="ORF">DM02DRAFT_669715</name>
</gene>
<name>A0A2V1DZK0_9PLEO</name>
<comment type="similarity">
    <text evidence="1 4">Belongs to the GMC oxidoreductase family.</text>
</comment>
<dbReference type="STRING" id="97972.A0A2V1DZK0"/>
<dbReference type="InterPro" id="IPR036188">
    <property type="entry name" value="FAD/NAD-bd_sf"/>
</dbReference>
<dbReference type="PROSITE" id="PS00623">
    <property type="entry name" value="GMC_OXRED_1"/>
    <property type="match status" value="1"/>
</dbReference>
<keyword evidence="4" id="KW-0285">Flavoprotein</keyword>
<dbReference type="InterPro" id="IPR012132">
    <property type="entry name" value="GMC_OxRdtase"/>
</dbReference>
<feature type="binding site" evidence="3">
    <location>
        <position position="233"/>
    </location>
    <ligand>
        <name>FAD</name>
        <dbReference type="ChEBI" id="CHEBI:57692"/>
    </ligand>
</feature>
<dbReference type="AlphaFoldDB" id="A0A2V1DZK0"/>
<evidence type="ECO:0000256" key="2">
    <source>
        <dbReference type="PIRSR" id="PIRSR000137-1"/>
    </source>
</evidence>
<feature type="binding site" evidence="3">
    <location>
        <begin position="500"/>
        <end position="501"/>
    </location>
    <ligand>
        <name>FAD</name>
        <dbReference type="ChEBI" id="CHEBI:57692"/>
    </ligand>
</feature>
<dbReference type="Gene3D" id="3.50.50.60">
    <property type="entry name" value="FAD/NAD(P)-binding domain"/>
    <property type="match status" value="1"/>
</dbReference>
<evidence type="ECO:0000256" key="3">
    <source>
        <dbReference type="PIRSR" id="PIRSR000137-2"/>
    </source>
</evidence>
<dbReference type="Pfam" id="PF05199">
    <property type="entry name" value="GMC_oxred_C"/>
    <property type="match status" value="1"/>
</dbReference>
<evidence type="ECO:0000313" key="7">
    <source>
        <dbReference type="Proteomes" id="UP000244855"/>
    </source>
</evidence>
<evidence type="ECO:0000256" key="4">
    <source>
        <dbReference type="RuleBase" id="RU003968"/>
    </source>
</evidence>
<evidence type="ECO:0000259" key="5">
    <source>
        <dbReference type="PROSITE" id="PS00623"/>
    </source>
</evidence>
<comment type="cofactor">
    <cofactor evidence="3">
        <name>FAD</name>
        <dbReference type="ChEBI" id="CHEBI:57692"/>
    </cofactor>
</comment>
<dbReference type="PANTHER" id="PTHR11552">
    <property type="entry name" value="GLUCOSE-METHANOL-CHOLINE GMC OXIDOREDUCTASE"/>
    <property type="match status" value="1"/>
</dbReference>
<dbReference type="EMBL" id="KZ805330">
    <property type="protein sequence ID" value="PVI03499.1"/>
    <property type="molecule type" value="Genomic_DNA"/>
</dbReference>
<evidence type="ECO:0000256" key="1">
    <source>
        <dbReference type="ARBA" id="ARBA00010790"/>
    </source>
</evidence>
<dbReference type="InterPro" id="IPR000172">
    <property type="entry name" value="GMC_OxRdtase_N"/>
</dbReference>
<feature type="active site" description="Proton donor" evidence="2">
    <location>
        <position position="501"/>
    </location>
</feature>
<feature type="active site" description="Proton acceptor" evidence="2">
    <location>
        <position position="545"/>
    </location>
</feature>
<reference evidence="6 7" key="1">
    <citation type="journal article" date="2018" name="Sci. Rep.">
        <title>Comparative genomics provides insights into the lifestyle and reveals functional heterogeneity of dark septate endophytic fungi.</title>
        <authorList>
            <person name="Knapp D.G."/>
            <person name="Nemeth J.B."/>
            <person name="Barry K."/>
            <person name="Hainaut M."/>
            <person name="Henrissat B."/>
            <person name="Johnson J."/>
            <person name="Kuo A."/>
            <person name="Lim J.H.P."/>
            <person name="Lipzen A."/>
            <person name="Nolan M."/>
            <person name="Ohm R.A."/>
            <person name="Tamas L."/>
            <person name="Grigoriev I.V."/>
            <person name="Spatafora J.W."/>
            <person name="Nagy L.G."/>
            <person name="Kovacs G.M."/>
        </authorList>
    </citation>
    <scope>NUCLEOTIDE SEQUENCE [LARGE SCALE GENOMIC DNA]</scope>
    <source>
        <strain evidence="6 7">DSE2036</strain>
    </source>
</reference>
<dbReference type="Gene3D" id="3.30.560.10">
    <property type="entry name" value="Glucose Oxidase, domain 3"/>
    <property type="match status" value="1"/>
</dbReference>
<keyword evidence="3 4" id="KW-0274">FAD</keyword>
<sequence length="574" mass="63252">MADSTYDFIIVGGGTAGCLLAHRLSHATACPSVLLVEAGSNPTGNELQPPFYRYMAPVLRPDLDHGYMSTPQKQLNNRVIPYTRGKGLGGSSVLNFQVFLYGSAEDYNWWAELVGDDSWNWEHCKELFKKIEAYEFEGAKAYSNLARPDPKAHATDGTVKICMPPVMEKGIEPVMQAVAEESGEKINLDLNSGDPMGIGIFPMSTSKDGRTTSATAHLVDAPKNLEIWTDGVVNRLLFDESRVVGIETADGRTAKSGKEVIICNGTFDSPRLLLLNGIGPAEELKSLGIDVVQDLPGVGKHLRDHALAFISVETDGEQNDRWAFESNEEMIAEAKATWDKDRTGNFALHHSVLWGGFLKLPGYKEYPEFQALDQGWQDYLSRETVPSYELMGSCLLWPPETVLPKDSSYITAVAELLNPFSEGSVRLQSANPADKPVIDLAFLSHAYDRRVMREAIRETWTKVFENPKVKKHIKRRLCGPASLSDSDIDDYIREAATTVWHASGSVKMGKAEDDLACVDSRFRVRGIEGLRVADCSVCPLVTNNHTQATAYLVGQKAADTLIAEYELGKVSSKL</sequence>
<proteinExistence type="inferred from homology"/>
<dbReference type="SUPFAM" id="SSF51905">
    <property type="entry name" value="FAD/NAD(P)-binding domain"/>
    <property type="match status" value="1"/>
</dbReference>
<evidence type="ECO:0000313" key="6">
    <source>
        <dbReference type="EMBL" id="PVI03499.1"/>
    </source>
</evidence>
<feature type="binding site" evidence="3">
    <location>
        <begin position="95"/>
        <end position="98"/>
    </location>
    <ligand>
        <name>FAD</name>
        <dbReference type="ChEBI" id="CHEBI:57692"/>
    </ligand>
</feature>
<accession>A0A2V1DZK0</accession>
<dbReference type="PIRSF" id="PIRSF000137">
    <property type="entry name" value="Alcohol_oxidase"/>
    <property type="match status" value="1"/>
</dbReference>
<protein>
    <submittedName>
        <fullName evidence="6">GMC oxidoreductase</fullName>
    </submittedName>
</protein>